<dbReference type="EMBL" id="KI912110">
    <property type="protein sequence ID" value="ETS84494.1"/>
    <property type="molecule type" value="Genomic_DNA"/>
</dbReference>
<dbReference type="InterPro" id="IPR023198">
    <property type="entry name" value="PGP-like_dom2"/>
</dbReference>
<dbReference type="SFLD" id="SFLDG01129">
    <property type="entry name" value="C1.5:_HAD__Beta-PGM__Phosphata"/>
    <property type="match status" value="1"/>
</dbReference>
<dbReference type="InParanoid" id="W3XEQ2"/>
<evidence type="ECO:0000313" key="5">
    <source>
        <dbReference type="Proteomes" id="UP000030651"/>
    </source>
</evidence>
<name>W3XEQ2_PESFW</name>
<sequence>MTPSSSQPQDPQIWAIVACPNSGSTLVEHVFAASTVCAVTDQRVLRDGKGSESLAWDDLESFNVLAKAKNAGKRFVICMQELDNGLQNAECSSDASYSPSAHATFRSVYLISDPVRVLDNWKKAGRANAETLVDCFVNMSRALQQAPSHTASSLVYERLVQDPSAEIKRICNHWGSENLTDFNQSLGSGSASFVDTDLPCHDLLSNAEKDTIEKQVGHLYLDFWKDDVQKLRAMFTKKTWFGFDLDDTLHEFRRSSGKATHKVLRQISMQYDIPLPALQGEYSHILKEKTANAFSDGKTSFDYRRERFASLLANFSLPQDNTFLTEILNSYESTLRASLELKCGALNLLSTIKGMGKKIVIMTEGPQDAQERAVKDLGIDGHIDFLATTNYFGVTKVDGLFNKVMKHLCISPEEIVYVGDNEDRDVKPAMAEGILCVHLAETKHVALDALPPRLNTLRKLQYILLDEGS</sequence>
<dbReference type="HOGENOM" id="CLU_044759_0_0_1"/>
<dbReference type="InterPro" id="IPR051400">
    <property type="entry name" value="HAD-like_hydrolase"/>
</dbReference>
<organism evidence="4 5">
    <name type="scientific">Pestalotiopsis fici (strain W106-1 / CGMCC3.15140)</name>
    <dbReference type="NCBI Taxonomy" id="1229662"/>
    <lineage>
        <taxon>Eukaryota</taxon>
        <taxon>Fungi</taxon>
        <taxon>Dikarya</taxon>
        <taxon>Ascomycota</taxon>
        <taxon>Pezizomycotina</taxon>
        <taxon>Sordariomycetes</taxon>
        <taxon>Xylariomycetidae</taxon>
        <taxon>Amphisphaeriales</taxon>
        <taxon>Sporocadaceae</taxon>
        <taxon>Pestalotiopsis</taxon>
    </lineage>
</organism>
<gene>
    <name evidence="4" type="ORF">PFICI_02519</name>
</gene>
<evidence type="ECO:0000256" key="3">
    <source>
        <dbReference type="ARBA" id="ARBA00022842"/>
    </source>
</evidence>
<dbReference type="SUPFAM" id="SSF56784">
    <property type="entry name" value="HAD-like"/>
    <property type="match status" value="1"/>
</dbReference>
<dbReference type="KEGG" id="pfy:PFICI_02519"/>
<keyword evidence="1" id="KW-0479">Metal-binding</keyword>
<dbReference type="GeneID" id="19267532"/>
<proteinExistence type="predicted"/>
<dbReference type="InterPro" id="IPR023214">
    <property type="entry name" value="HAD_sf"/>
</dbReference>
<dbReference type="InterPro" id="IPR036412">
    <property type="entry name" value="HAD-like_sf"/>
</dbReference>
<dbReference type="PANTHER" id="PTHR46470:SF2">
    <property type="entry name" value="GLYCERALDEHYDE 3-PHOSPHATE PHOSPHATASE"/>
    <property type="match status" value="1"/>
</dbReference>
<keyword evidence="3" id="KW-0460">Magnesium</keyword>
<reference evidence="5" key="1">
    <citation type="journal article" date="2015" name="BMC Genomics">
        <title>Genomic and transcriptomic analysis of the endophytic fungus Pestalotiopsis fici reveals its lifestyle and high potential for synthesis of natural products.</title>
        <authorList>
            <person name="Wang X."/>
            <person name="Zhang X."/>
            <person name="Liu L."/>
            <person name="Xiang M."/>
            <person name="Wang W."/>
            <person name="Sun X."/>
            <person name="Che Y."/>
            <person name="Guo L."/>
            <person name="Liu G."/>
            <person name="Guo L."/>
            <person name="Wang C."/>
            <person name="Yin W.B."/>
            <person name="Stadler M."/>
            <person name="Zhang X."/>
            <person name="Liu X."/>
        </authorList>
    </citation>
    <scope>NUCLEOTIDE SEQUENCE [LARGE SCALE GENOMIC DNA]</scope>
    <source>
        <strain evidence="5">W106-1 / CGMCC3.15140</strain>
    </source>
</reference>
<dbReference type="RefSeq" id="XP_007829291.1">
    <property type="nucleotide sequence ID" value="XM_007831100.1"/>
</dbReference>
<dbReference type="GO" id="GO:0046872">
    <property type="term" value="F:metal ion binding"/>
    <property type="evidence" value="ECO:0007669"/>
    <property type="project" value="UniProtKB-KW"/>
</dbReference>
<evidence type="ECO:0000256" key="2">
    <source>
        <dbReference type="ARBA" id="ARBA00022801"/>
    </source>
</evidence>
<dbReference type="Gene3D" id="3.40.50.1000">
    <property type="entry name" value="HAD superfamily/HAD-like"/>
    <property type="match status" value="1"/>
</dbReference>
<evidence type="ECO:0000313" key="4">
    <source>
        <dbReference type="EMBL" id="ETS84494.1"/>
    </source>
</evidence>
<dbReference type="InterPro" id="IPR027417">
    <property type="entry name" value="P-loop_NTPase"/>
</dbReference>
<dbReference type="STRING" id="1229662.W3XEQ2"/>
<dbReference type="Gene3D" id="1.10.150.240">
    <property type="entry name" value="Putative phosphatase, domain 2"/>
    <property type="match status" value="1"/>
</dbReference>
<keyword evidence="5" id="KW-1185">Reference proteome</keyword>
<keyword evidence="2" id="KW-0378">Hydrolase</keyword>
<accession>W3XEQ2</accession>
<dbReference type="SUPFAM" id="SSF52540">
    <property type="entry name" value="P-loop containing nucleoside triphosphate hydrolases"/>
    <property type="match status" value="1"/>
</dbReference>
<dbReference type="Proteomes" id="UP000030651">
    <property type="component" value="Unassembled WGS sequence"/>
</dbReference>
<evidence type="ECO:0000256" key="1">
    <source>
        <dbReference type="ARBA" id="ARBA00022723"/>
    </source>
</evidence>
<dbReference type="OrthoDB" id="1694274at2759"/>
<dbReference type="OMA" id="FFICYRS"/>
<dbReference type="AlphaFoldDB" id="W3XEQ2"/>
<dbReference type="eggNOG" id="ENOG502SNYU">
    <property type="taxonomic scope" value="Eukaryota"/>
</dbReference>
<dbReference type="GO" id="GO:0016791">
    <property type="term" value="F:phosphatase activity"/>
    <property type="evidence" value="ECO:0007669"/>
    <property type="project" value="TreeGrafter"/>
</dbReference>
<dbReference type="PANTHER" id="PTHR46470">
    <property type="entry name" value="N-ACYLNEURAMINATE-9-PHOSPHATASE"/>
    <property type="match status" value="1"/>
</dbReference>
<protein>
    <submittedName>
        <fullName evidence="4">Uncharacterized protein</fullName>
    </submittedName>
</protein>
<dbReference type="SFLD" id="SFLDS00003">
    <property type="entry name" value="Haloacid_Dehalogenase"/>
    <property type="match status" value="1"/>
</dbReference>
<dbReference type="Pfam" id="PF00702">
    <property type="entry name" value="Hydrolase"/>
    <property type="match status" value="1"/>
</dbReference>
<dbReference type="Gene3D" id="3.40.50.300">
    <property type="entry name" value="P-loop containing nucleotide triphosphate hydrolases"/>
    <property type="match status" value="1"/>
</dbReference>
<dbReference type="CDD" id="cd01427">
    <property type="entry name" value="HAD_like"/>
    <property type="match status" value="1"/>
</dbReference>